<evidence type="ECO:0000256" key="7">
    <source>
        <dbReference type="ARBA" id="ARBA00022490"/>
    </source>
</evidence>
<dbReference type="InterPro" id="IPR043160">
    <property type="entry name" value="Dynein_C_barrel"/>
</dbReference>
<dbReference type="InterPro" id="IPR043157">
    <property type="entry name" value="Dynein_AAA1S"/>
</dbReference>
<keyword evidence="5" id="KW-0217">Developmental protein</keyword>
<evidence type="ECO:0000256" key="8">
    <source>
        <dbReference type="ARBA" id="ARBA00022701"/>
    </source>
</evidence>
<dbReference type="InterPro" id="IPR042222">
    <property type="entry name" value="Dynein_2_N"/>
</dbReference>
<dbReference type="InterPro" id="IPR042228">
    <property type="entry name" value="Dynein_linker_3"/>
</dbReference>
<keyword evidence="12" id="KW-0243">Dynein</keyword>
<dbReference type="Gene3D" id="3.40.50.300">
    <property type="entry name" value="P-loop containing nucleotide triphosphate hydrolases"/>
    <property type="match status" value="5"/>
</dbReference>
<keyword evidence="9" id="KW-0547">Nucleotide-binding</keyword>
<dbReference type="Gene3D" id="3.10.490.20">
    <property type="match status" value="1"/>
</dbReference>
<dbReference type="Pfam" id="PF08393">
    <property type="entry name" value="DHC_N2"/>
    <property type="match status" value="1"/>
</dbReference>
<dbReference type="InterPro" id="IPR027417">
    <property type="entry name" value="P-loop_NTPase"/>
</dbReference>
<evidence type="ECO:0000256" key="2">
    <source>
        <dbReference type="ARBA" id="ARBA00004202"/>
    </source>
</evidence>
<dbReference type="InterPro" id="IPR003593">
    <property type="entry name" value="AAA+_ATPase"/>
</dbReference>
<reference evidence="22 23" key="1">
    <citation type="journal article" date="2023" name="Nucleic Acids Res.">
        <title>The hologenome of Daphnia magna reveals possible DNA methylation and microbiome-mediated evolution of the host genome.</title>
        <authorList>
            <person name="Chaturvedi A."/>
            <person name="Li X."/>
            <person name="Dhandapani V."/>
            <person name="Marshall H."/>
            <person name="Kissane S."/>
            <person name="Cuenca-Cambronero M."/>
            <person name="Asole G."/>
            <person name="Calvet F."/>
            <person name="Ruiz-Romero M."/>
            <person name="Marangio P."/>
            <person name="Guigo R."/>
            <person name="Rago D."/>
            <person name="Mirbahai L."/>
            <person name="Eastwood N."/>
            <person name="Colbourne J.K."/>
            <person name="Zhou J."/>
            <person name="Mallon E."/>
            <person name="Orsini L."/>
        </authorList>
    </citation>
    <scope>NUCLEOTIDE SEQUENCE [LARGE SCALE GENOMIC DNA]</scope>
    <source>
        <strain evidence="22">LRV0_1</strain>
    </source>
</reference>
<dbReference type="Gene3D" id="1.10.8.720">
    <property type="entry name" value="Region D6 of dynein motor"/>
    <property type="match status" value="1"/>
</dbReference>
<dbReference type="InterPro" id="IPR041228">
    <property type="entry name" value="Dynein_C"/>
</dbReference>
<dbReference type="Pfam" id="PF12781">
    <property type="entry name" value="AAA_9"/>
    <property type="match status" value="1"/>
</dbReference>
<dbReference type="InterPro" id="IPR041658">
    <property type="entry name" value="AAA_lid_11"/>
</dbReference>
<evidence type="ECO:0000313" key="22">
    <source>
        <dbReference type="EMBL" id="KAK4020157.1"/>
    </source>
</evidence>
<dbReference type="InterPro" id="IPR013594">
    <property type="entry name" value="Dynein_heavy_tail"/>
</dbReference>
<dbReference type="Pfam" id="PF12780">
    <property type="entry name" value="AAA_8"/>
    <property type="match status" value="1"/>
</dbReference>
<gene>
    <name evidence="22" type="ORF">OUZ56_002152</name>
</gene>
<accession>A0ABR0A4U3</accession>
<dbReference type="InterPro" id="IPR042219">
    <property type="entry name" value="AAA_lid_11_sf"/>
</dbReference>
<evidence type="ECO:0000256" key="19">
    <source>
        <dbReference type="ARBA" id="ARBA00023902"/>
    </source>
</evidence>
<keyword evidence="13 20" id="KW-0175">Coiled coil</keyword>
<dbReference type="InterPro" id="IPR054354">
    <property type="entry name" value="DYNC2H1-like_lid"/>
</dbReference>
<comment type="subcellular location">
    <subcellularLocation>
        <location evidence="2">Cell membrane</location>
        <topology evidence="2">Peripheral membrane protein</topology>
    </subcellularLocation>
    <subcellularLocation>
        <location evidence="1">Cell projection</location>
        <location evidence="1">Cilium</location>
    </subcellularLocation>
    <subcellularLocation>
        <location evidence="3">Cytoplasm</location>
        <location evidence="3">Cytoskeleton</location>
    </subcellularLocation>
</comment>
<feature type="coiled-coil region" evidence="20">
    <location>
        <begin position="3191"/>
        <end position="3225"/>
    </location>
</feature>
<evidence type="ECO:0000313" key="23">
    <source>
        <dbReference type="Proteomes" id="UP001234178"/>
    </source>
</evidence>
<evidence type="ECO:0000256" key="1">
    <source>
        <dbReference type="ARBA" id="ARBA00004138"/>
    </source>
</evidence>
<feature type="coiled-coil region" evidence="20">
    <location>
        <begin position="2666"/>
        <end position="2693"/>
    </location>
</feature>
<protein>
    <recommendedName>
        <fullName evidence="19">Cytoplasmic dynein 2 heavy chain 1</fullName>
    </recommendedName>
</protein>
<evidence type="ECO:0000256" key="15">
    <source>
        <dbReference type="ARBA" id="ARBA00023136"/>
    </source>
</evidence>
<dbReference type="Pfam" id="PF12774">
    <property type="entry name" value="AAA_6"/>
    <property type="match status" value="1"/>
</dbReference>
<dbReference type="Gene3D" id="6.10.140.1060">
    <property type="match status" value="1"/>
</dbReference>
<keyword evidence="8" id="KW-0493">Microtubule</keyword>
<dbReference type="InterPro" id="IPR035699">
    <property type="entry name" value="AAA_6"/>
</dbReference>
<feature type="coiled-coil region" evidence="20">
    <location>
        <begin position="2868"/>
        <end position="2902"/>
    </location>
</feature>
<dbReference type="Pfam" id="PF12775">
    <property type="entry name" value="AAA_7"/>
    <property type="match status" value="1"/>
</dbReference>
<dbReference type="InterPro" id="IPR035706">
    <property type="entry name" value="AAA_9"/>
</dbReference>
<sequence>MDVTRNTDFSYDRYQIAQMDKMETELQNWKNISKNCQEVEERRRANAFIRAIEPVVHEVRALETLRLREMEDSANSILGCIDDLWKLDGYKYPQDRMDHLLGISSSCFTEAIAKKLKNSSIWKQNSTEAHLHLSLALTACNGWINECHRMTSLFWKNDTYHPWKGDAFLPLIVVKLQDRLNHIISILQVIRLAGQLLPPSKQDLLDPNFLFESFHALDENPSPNSLLDNAAWKAAVTQFNDNFAHGEKEAGSALRPRLLSASSGDPTTLLNSLLEFKELVQRPRIRRELESEGQALMNYTKTWLHKLRLDLASAKSKINSNSSSQTPDTLGEIRSIRQLEIQVSNIQKGVQIFADDMEEASNLDQEARNLLSEIQDQTNDIFDDWSRNILAGIRDESLSLSSDTPVMSFDEKKLMIINYDPRFVNFVEEVRLLTSMGFKMAPQITRNAKLAEDFMQQAKDLEQIATFHNNIGDSMMPCLKPLLLEAAIGLSSLVQEQNVVTWSQADDVNSYIRRLQQAVLTLFGINLMTQQQQWKDILREIRLLFGTVEAQGFHNSYAWRLYWDYQLYKAVECQYLLHLDELHLNVPDIHIELDFKKQNLQFKPAIEDIRREYYARLRKFLSLPIHFKGFLEQPGAPSIFPKIVENHSSRFSQVYAASGRIFRELEQFKEQFKIWIAPALVDLDTLVEHELIEPQDWDLAFQAAKKKKEEMSNLSSDDERVGCFVINLAPIQREIEYIQRRYWDAITSSLYTSIHRDATAIDTFIANATLVLNVQLNDFEEVSQASSDFNGLLCTTPEMTRLKKKAETKTEILSRWTQDNVEIFSQVCAKWENFNMLLSRHKQDINQHMDSLKSNSQSQIMQFTSEIDQFQQRWQQEHLSNKIDFTDLDYHLKLLRKSRSDWDALMQNQKRLNANLEKVGEKPVELSVITDIEAEITRQEKIWNLYQSFNEELDEMSREEWSASRNKIAKLDELLETWMNRLLESEDQHPIIDWLKNQIEEYKAFIPALKLARGETFTERHWAEFLKMAGLSLNGVEQIMLCDLLQARTALLHNFNELKELNSRAAGESLVRQALAELEQWEVESHWTLAQHFDSNGIQLFIVKEFKELLNKVGENMSLIQSVKDSSYYQAYSDRIILWETRMTDLDFYLRLLSQIQLKWLYLEPVFNRGTLLKDAGRFRRLDADFRFIITEIKRDTRVTSLLRITNLRSLVTSLLDQVGRCQKSLFEFLEDKRSKFARFYFLGDEDLLDIVGQAASRPAVVQPHLKKLFAGIHNVLFSNDQRHIVAIASLEGERVELKTPISVESEPVEIWLNRLVSETRSTLQSMLRNCVHERQRDATDLSRFPTQILCLAEAIVFTERCEKAMSFSGGLSKLKSDYQNQLASYTSAPLLQSSGSDEQGVIVLKLQALIMDIIHYIDVIKQIVDARCCSITDWAWKKQLRFYLKNGVAVAQMASTEIEYTYEYQGNVAKLVHTPLTDKCYLTLTLALRMGLGGNPYGPAGTGKTESVKALGSLLGRQVLVFNCDEGLDVKSMGRIFVGLAKSGAWGCFDEFNRLDENTLSTVSTLIQAIQLSLKNKTDVVTLLGTQVDINPHTGIFVTLNPAGKEYGGRQKLPDNLKLLFRPVVMSEPDIELIAEVILYSQGFRDAQTIGKKLVDIFRLAQKLLSRQQHYDWGLRALKSVLRTAGDALRTSLATGNSDDQVEYTTVVRALNFNTLSKLTTADSALFLGLVADVFPKAQQSNDAMHVQLVDVITNCCQEMGLVPLDRQLKKIFEVYEQAKQRMGVVIVGPPQTGKSTVCAILKKVLQHQKRKVQAYTMNPKAISRVHLLGLIDPATREWTDGVLTKIARLVVSETGTTSWVVCDGDVDPEWIEALNSVLDDNRLLTMASGERIKFGPDVNFMFETHDLTYASPATISRMGVVYFSEDDMDFHIVVRSWLLEQPDEVQKSLHSLIESYFYKAIDWLSKNGEAVVTVSTLTTIRGILSHLKFCRTKKQFVNGLLKGGGANLTVQSRTSFGQMILSTCGEKTPDTENPFLSTYDAKLDSLVIPNPSELDSTLWNDEQKLLVPTINLQVAYQMIQPWFTNKEHVLVVGPEACGKSLLVEHCLRQIRSTRLVIFNCTASTTPQDVLHKLLQNSIIVSSSNGQMLVPREATLLILYLKDLNIVVPDKWGTCQLTAFLEQIINYKGCYDNNCEWLIMENIQLVCTLNLDHSQGRFQLSPRFISLLRVAAIGEPLLKELEMLTSSYLSASLKQEKALVAKPMLQKMTSFMVVFNGEMKRNLVPANNFQILFTTRHLTSWAENLARYEIRWDDTNAVVMTLGYEACRIYRDKLVTNEQRTQFDGLLNQLFNEEWKMSPLTPGGLLFTTCRSKKQGLVPVTLSEWDKIMRKTLEQYGRENEPLDIEMLSELQQTVVRADRVLSNPDDRSLLLIGRSGVGRHTTIRLLSVMHHAQVMTPYPGRNYGRKQFINDLKLAMHAAGVDGDLVYFVLEDHHFTDASFYAMIDSLLASGEVPGMYSSEESDALLAPLKELAADEGYSGSLFSFYAQRVRKRLRVIFVMDCAQTAHETIVETHPSMYKYSDAIWMENWTKTSMMAVASRILLKDERAEKELEKSVQIYDSLDPSLKCPRRYVSFIQTFSSICGKKTQRISEQQERIQTGVSKLSEARELVAQLQAEAGQQEQLLAQKQMEAKAALQKITDTIQSAGVKRDEMQDLRSTIADENVALTTRKQAIDQELAEIEPLLMEARAAVSDIRNEALSEIRSLRAPPEVIRDILEGVLRLMGILDTSWTSMKSFLAKRGIKEDIRSFDARKISVDSRRAVEQLLNRRKESFDDKVARRASAAAAPLAAWVRANVSYSRVLERITPLEQEQANLRRNLQAAEDNMNRLATGLDDVDKQVALLRDQLSVSTREASEIEIGLKKARQTLSVSQNLVLELADEYDRWRLQLEELEQDRQNVTFHALLAAAFINFLSCSTEDERKNSLSRWLTQLKLSQHANITETGNENEEVIFSLKNFLTSEQELMLWRSEGLAADDLAVDNALAITQGTLYPHILDATGKSIQWIMTHFKSMTVETTSQRDERFANILDLAIRFGKIIIIQDVDAIDPILFPILRNDYVIQGVRKLVRLGDKLVDWNDNFRLFLFSQSTGVAPMASPQANALVNTINFNTTEAGLSEQLVALTVKHENPELEQRKKQLLEQEEQLKLQLAQLEEKLLQTLGNSRGNILENTDVLTSLRQLKQSSATIGQSLKESLALQYSLEKERSTYNELAQFASRLFFAIRELSKLNHCYQFSVQAFMQIFLKNLDSKNIESGPEKLGFIRQRLLKTVYTMVSRAVFKPDKMVVAAHIVREMCGHIIQPNEWELFVGQKSARTQSNQIQLPSWIDESRLLSVSALKVVFPSIFAALHLEDTTLWSKSSTPIPPAISQALSPFQQVLVVQAIYPEKLIDVLTQFLSRTLELTELFPATSSLRTILNETCAAEPVLVLLPGDASGAYDMTVELEELARDTLGDNRLIEIAMGTDETEKAAEFVRQAAQNGHWICLKNVHLVTGWLPVLDRLINQLSGEESDDLHVDFRLWMTAEPVSTLPLSLLQRCKKIVSEAPQGMKRNLNRIMEAWNPSTLPGSPIHMQALFVLAWFHAVVQERRNYVPQGWLKKHEFNESDLRAATEVLGQAFREIDDSGNRWEYVNGLLLNVIYGGRIDNSFDLRILRSYLVQYFNDDVLGKERFAINDEITIPLSKSLRDYATIVRHLPETDKSSYFGLPPNIDTTVQYNQSIYLSACLKAFYQATAQPVAGDAKLLMNKLSPVFSTWKSLLQGTSFLTNKDLISSLSENVQSNPLAAFVLAESALAVRLIHIVHHCLAAINRSLKSGLPLSVSLMESAIDISSFKTPKSWYTLWEGPLQVEQFLRSLVKRARALTEEWLPSVQKSQLLTNVLDLSELMNPEAFFSVHRQHSARELGISMDSLQLLVLWDKPSSSKDQSRASAEITATLNGIHIQGARMASGVGIDECYPDTPSWNLIPHCYLSWLPVDDVKSSRTNGLHTVKVPLYVDEERQRLITVLDIPFACGMIDDWYRAGIALSLKD</sequence>
<dbReference type="Gene3D" id="1.20.140.100">
    <property type="entry name" value="Dynein heavy chain, N-terminal domain 2"/>
    <property type="match status" value="1"/>
</dbReference>
<keyword evidence="18" id="KW-0966">Cell projection</keyword>
<proteinExistence type="inferred from homology"/>
<dbReference type="Gene3D" id="1.20.58.1120">
    <property type="match status" value="1"/>
</dbReference>
<dbReference type="Pfam" id="PF18198">
    <property type="entry name" value="AAA_lid_11"/>
    <property type="match status" value="1"/>
</dbReference>
<dbReference type="Proteomes" id="UP001234178">
    <property type="component" value="Unassembled WGS sequence"/>
</dbReference>
<keyword evidence="15" id="KW-0472">Membrane</keyword>
<evidence type="ECO:0000256" key="3">
    <source>
        <dbReference type="ARBA" id="ARBA00004245"/>
    </source>
</evidence>
<keyword evidence="6" id="KW-1003">Cell membrane</keyword>
<dbReference type="Gene3D" id="1.10.8.710">
    <property type="match status" value="1"/>
</dbReference>
<dbReference type="SUPFAM" id="SSF52540">
    <property type="entry name" value="P-loop containing nucleoside triphosphate hydrolases"/>
    <property type="match status" value="3"/>
</dbReference>
<evidence type="ECO:0000256" key="12">
    <source>
        <dbReference type="ARBA" id="ARBA00023017"/>
    </source>
</evidence>
<dbReference type="InterPro" id="IPR024743">
    <property type="entry name" value="Dynein_HC_stalk"/>
</dbReference>
<dbReference type="Pfam" id="PF12777">
    <property type="entry name" value="MT"/>
    <property type="match status" value="1"/>
</dbReference>
<evidence type="ECO:0000259" key="21">
    <source>
        <dbReference type="SMART" id="SM00382"/>
    </source>
</evidence>
<dbReference type="InterPro" id="IPR013602">
    <property type="entry name" value="Dynein_heavy_linker"/>
</dbReference>
<organism evidence="22 23">
    <name type="scientific">Daphnia magna</name>
    <dbReference type="NCBI Taxonomy" id="35525"/>
    <lineage>
        <taxon>Eukaryota</taxon>
        <taxon>Metazoa</taxon>
        <taxon>Ecdysozoa</taxon>
        <taxon>Arthropoda</taxon>
        <taxon>Crustacea</taxon>
        <taxon>Branchiopoda</taxon>
        <taxon>Diplostraca</taxon>
        <taxon>Cladocera</taxon>
        <taxon>Anomopoda</taxon>
        <taxon>Daphniidae</taxon>
        <taxon>Daphnia</taxon>
    </lineage>
</organism>
<dbReference type="InterPro" id="IPR004273">
    <property type="entry name" value="Dynein_heavy_D6_P-loop"/>
</dbReference>
<evidence type="ECO:0000256" key="6">
    <source>
        <dbReference type="ARBA" id="ARBA00022475"/>
    </source>
</evidence>
<evidence type="ECO:0000256" key="9">
    <source>
        <dbReference type="ARBA" id="ARBA00022741"/>
    </source>
</evidence>
<feature type="domain" description="AAA+ ATPase" evidence="21">
    <location>
        <begin position="2087"/>
        <end position="2317"/>
    </location>
</feature>
<dbReference type="SMART" id="SM00382">
    <property type="entry name" value="AAA"/>
    <property type="match status" value="2"/>
</dbReference>
<keyword evidence="10" id="KW-0970">Cilium biogenesis/degradation</keyword>
<keyword evidence="14" id="KW-0969">Cilium</keyword>
<evidence type="ECO:0000256" key="17">
    <source>
        <dbReference type="ARBA" id="ARBA00023212"/>
    </source>
</evidence>
<name>A0ABR0A4U3_9CRUS</name>
<dbReference type="Pfam" id="PF18199">
    <property type="entry name" value="Dynein_C"/>
    <property type="match status" value="1"/>
</dbReference>
<keyword evidence="11" id="KW-0067">ATP-binding</keyword>
<evidence type="ECO:0000256" key="20">
    <source>
        <dbReference type="SAM" id="Coils"/>
    </source>
</evidence>
<keyword evidence="17" id="KW-0206">Cytoskeleton</keyword>
<evidence type="ECO:0000256" key="5">
    <source>
        <dbReference type="ARBA" id="ARBA00022473"/>
    </source>
</evidence>
<dbReference type="Gene3D" id="1.10.8.1220">
    <property type="match status" value="1"/>
</dbReference>
<comment type="caution">
    <text evidence="22">The sequence shown here is derived from an EMBL/GenBank/DDBJ whole genome shotgun (WGS) entry which is preliminary data.</text>
</comment>
<dbReference type="PANTHER" id="PTHR45703:SF22">
    <property type="entry name" value="DYNEIN CYTOPLASMIC 2 HEAVY CHAIN 1"/>
    <property type="match status" value="1"/>
</dbReference>
<keyword evidence="16" id="KW-0505">Motor protein</keyword>
<dbReference type="InterPro" id="IPR026983">
    <property type="entry name" value="DHC"/>
</dbReference>
<dbReference type="Gene3D" id="3.20.180.20">
    <property type="entry name" value="Dynein heavy chain, N-terminal domain 2"/>
    <property type="match status" value="1"/>
</dbReference>
<dbReference type="Gene3D" id="1.20.1270.280">
    <property type="match status" value="1"/>
</dbReference>
<evidence type="ECO:0000256" key="11">
    <source>
        <dbReference type="ARBA" id="ARBA00022840"/>
    </source>
</evidence>
<dbReference type="InterPro" id="IPR049400">
    <property type="entry name" value="DYNC2H1_AAA_dom"/>
</dbReference>
<keyword evidence="7" id="KW-0963">Cytoplasm</keyword>
<evidence type="ECO:0000256" key="4">
    <source>
        <dbReference type="ARBA" id="ARBA00008887"/>
    </source>
</evidence>
<dbReference type="Gene3D" id="1.20.920.20">
    <property type="match status" value="1"/>
</dbReference>
<feature type="domain" description="AAA+ ATPase" evidence="21">
    <location>
        <begin position="1494"/>
        <end position="1633"/>
    </location>
</feature>
<dbReference type="Gene3D" id="1.20.920.30">
    <property type="match status" value="1"/>
</dbReference>
<dbReference type="PANTHER" id="PTHR45703">
    <property type="entry name" value="DYNEIN HEAVY CHAIN"/>
    <property type="match status" value="1"/>
</dbReference>
<keyword evidence="23" id="KW-1185">Reference proteome</keyword>
<evidence type="ECO:0000256" key="13">
    <source>
        <dbReference type="ARBA" id="ARBA00023054"/>
    </source>
</evidence>
<evidence type="ECO:0000256" key="10">
    <source>
        <dbReference type="ARBA" id="ARBA00022794"/>
    </source>
</evidence>
<evidence type="ECO:0000256" key="14">
    <source>
        <dbReference type="ARBA" id="ARBA00023069"/>
    </source>
</evidence>
<evidence type="ECO:0000256" key="18">
    <source>
        <dbReference type="ARBA" id="ARBA00023273"/>
    </source>
</evidence>
<dbReference type="EMBL" id="JAOYFB010000036">
    <property type="protein sequence ID" value="KAK4020157.1"/>
    <property type="molecule type" value="Genomic_DNA"/>
</dbReference>
<dbReference type="Pfam" id="PF03028">
    <property type="entry name" value="Dynein_heavy"/>
    <property type="match status" value="1"/>
</dbReference>
<comment type="similarity">
    <text evidence="4">Belongs to the dynein heavy chain family.</text>
</comment>
<evidence type="ECO:0000256" key="16">
    <source>
        <dbReference type="ARBA" id="ARBA00023175"/>
    </source>
</evidence>
<dbReference type="InterPro" id="IPR024317">
    <property type="entry name" value="Dynein_heavy_chain_D4_dom"/>
</dbReference>
<dbReference type="Pfam" id="PF08385">
    <property type="entry name" value="DHC_N1"/>
    <property type="match status" value="1"/>
</dbReference>
<dbReference type="Pfam" id="PF21264">
    <property type="entry name" value="DYNC2H1_AAA_dom"/>
    <property type="match status" value="1"/>
</dbReference>
<dbReference type="Pfam" id="PF22597">
    <property type="entry name" value="DYN_lid"/>
    <property type="match status" value="1"/>
</dbReference>